<dbReference type="PROSITE" id="PS00018">
    <property type="entry name" value="EF_HAND_1"/>
    <property type="match status" value="1"/>
</dbReference>
<evidence type="ECO:0000313" key="5">
    <source>
        <dbReference type="EMBL" id="CAI9170809.1"/>
    </source>
</evidence>
<name>A0ABN8ZAL5_RANTA</name>
<dbReference type="PROSITE" id="PS50222">
    <property type="entry name" value="EF_HAND_2"/>
    <property type="match status" value="2"/>
</dbReference>
<feature type="domain" description="EF-hand" evidence="4">
    <location>
        <begin position="85"/>
        <end position="120"/>
    </location>
</feature>
<dbReference type="EMBL" id="OX459939">
    <property type="protein sequence ID" value="CAI9170809.1"/>
    <property type="molecule type" value="Genomic_DNA"/>
</dbReference>
<evidence type="ECO:0000313" key="6">
    <source>
        <dbReference type="Proteomes" id="UP001176941"/>
    </source>
</evidence>
<accession>A0ABN8ZAL5</accession>
<organism evidence="5 6">
    <name type="scientific">Rangifer tarandus platyrhynchus</name>
    <name type="common">Svalbard reindeer</name>
    <dbReference type="NCBI Taxonomy" id="3082113"/>
    <lineage>
        <taxon>Eukaryota</taxon>
        <taxon>Metazoa</taxon>
        <taxon>Chordata</taxon>
        <taxon>Craniata</taxon>
        <taxon>Vertebrata</taxon>
        <taxon>Euteleostomi</taxon>
        <taxon>Mammalia</taxon>
        <taxon>Eutheria</taxon>
        <taxon>Laurasiatheria</taxon>
        <taxon>Artiodactyla</taxon>
        <taxon>Ruminantia</taxon>
        <taxon>Pecora</taxon>
        <taxon>Cervidae</taxon>
        <taxon>Odocoileinae</taxon>
        <taxon>Rangifer</taxon>
    </lineage>
</organism>
<dbReference type="InterPro" id="IPR002048">
    <property type="entry name" value="EF_hand_dom"/>
</dbReference>
<sequence length="121" mass="13549">MEYENLWSEAAELLLGNSVIMAISKSRELDSNQDGHVDIRELRQGLAPLGGGDPDRDAQQGIFPEGDAVPDGGLDLEEFILYLQEQERRLLLLFHGLDRDQHGQIDVSEIQQSFRALGTFI</sequence>
<dbReference type="Proteomes" id="UP001176941">
    <property type="component" value="Chromosome 3"/>
</dbReference>
<dbReference type="SUPFAM" id="SSF47473">
    <property type="entry name" value="EF-hand"/>
    <property type="match status" value="1"/>
</dbReference>
<feature type="region of interest" description="Disordered" evidence="3">
    <location>
        <begin position="49"/>
        <end position="69"/>
    </location>
</feature>
<evidence type="ECO:0000256" key="2">
    <source>
        <dbReference type="ARBA" id="ARBA00022837"/>
    </source>
</evidence>
<keyword evidence="6" id="KW-1185">Reference proteome</keyword>
<dbReference type="Pfam" id="PF13202">
    <property type="entry name" value="EF-hand_5"/>
    <property type="match status" value="1"/>
</dbReference>
<protein>
    <recommendedName>
        <fullName evidence="4">EF-hand domain-containing protein</fullName>
    </recommendedName>
</protein>
<reference evidence="5" key="1">
    <citation type="submission" date="2023-04" db="EMBL/GenBank/DDBJ databases">
        <authorList>
            <consortium name="ELIXIR-Norway"/>
        </authorList>
    </citation>
    <scope>NUCLEOTIDE SEQUENCE [LARGE SCALE GENOMIC DNA]</scope>
</reference>
<dbReference type="InterPro" id="IPR018247">
    <property type="entry name" value="EF_Hand_1_Ca_BS"/>
</dbReference>
<dbReference type="Gene3D" id="1.10.238.10">
    <property type="entry name" value="EF-hand"/>
    <property type="match status" value="1"/>
</dbReference>
<feature type="domain" description="EF-hand" evidence="4">
    <location>
        <begin position="27"/>
        <end position="52"/>
    </location>
</feature>
<gene>
    <name evidence="5" type="ORF">MRATA1EN1_LOCUS19771</name>
</gene>
<keyword evidence="2" id="KW-0106">Calcium</keyword>
<proteinExistence type="predicted"/>
<keyword evidence="1" id="KW-0479">Metal-binding</keyword>
<evidence type="ECO:0000259" key="4">
    <source>
        <dbReference type="PROSITE" id="PS50222"/>
    </source>
</evidence>
<evidence type="ECO:0000256" key="1">
    <source>
        <dbReference type="ARBA" id="ARBA00022723"/>
    </source>
</evidence>
<dbReference type="InterPro" id="IPR011992">
    <property type="entry name" value="EF-hand-dom_pair"/>
</dbReference>
<evidence type="ECO:0000256" key="3">
    <source>
        <dbReference type="SAM" id="MobiDB-lite"/>
    </source>
</evidence>